<proteinExistence type="predicted"/>
<protein>
    <submittedName>
        <fullName evidence="3">Conserved protein containing a Zn-ribbon-like motif, possibly RNA-binding</fullName>
    </submittedName>
</protein>
<feature type="domain" description="Zinc finger CGNR" evidence="2">
    <location>
        <begin position="155"/>
        <end position="198"/>
    </location>
</feature>
<evidence type="ECO:0000313" key="3">
    <source>
        <dbReference type="EMBL" id="SDW78826.1"/>
    </source>
</evidence>
<feature type="region of interest" description="Disordered" evidence="1">
    <location>
        <begin position="100"/>
        <end position="122"/>
    </location>
</feature>
<dbReference type="AlphaFoldDB" id="A0A1H2WEB9"/>
<dbReference type="EMBL" id="FNOK01000005">
    <property type="protein sequence ID" value="SDW78826.1"/>
    <property type="molecule type" value="Genomic_DNA"/>
</dbReference>
<dbReference type="InterPro" id="IPR021005">
    <property type="entry name" value="Znf_CGNR"/>
</dbReference>
<evidence type="ECO:0000256" key="1">
    <source>
        <dbReference type="SAM" id="MobiDB-lite"/>
    </source>
</evidence>
<dbReference type="InterPro" id="IPR023286">
    <property type="entry name" value="ABATE_dom_sf"/>
</dbReference>
<dbReference type="OrthoDB" id="123307at2"/>
<sequence>MRVGTRLLTAATGERFRFDAGCFCLELLITGGPGPYQRYEILHEPADLARWLEGSRLAEVAPLSGDDIRIQPAELRRIKRFRDTMWSVAKAVAHGERPSSADLEVLNDSAEPPPRPRLDPATGVRQWASPVTGGQILGAAAREAIELLGGERVERLRECAADDCSLLFLDTSRPGSRRWCSMQRCGNRHKVNAHRARQT</sequence>
<dbReference type="Proteomes" id="UP000199529">
    <property type="component" value="Unassembled WGS sequence"/>
</dbReference>
<dbReference type="Gene3D" id="1.10.3300.10">
    <property type="entry name" value="Jann2411-like domain"/>
    <property type="match status" value="1"/>
</dbReference>
<reference evidence="4" key="1">
    <citation type="submission" date="2016-10" db="EMBL/GenBank/DDBJ databases">
        <authorList>
            <person name="Varghese N."/>
            <person name="Submissions S."/>
        </authorList>
    </citation>
    <scope>NUCLEOTIDE SEQUENCE [LARGE SCALE GENOMIC DNA]</scope>
    <source>
        <strain evidence="4">CGMCC 4.3530</strain>
    </source>
</reference>
<organism evidence="3 4">
    <name type="scientific">Saccharopolyspora shandongensis</name>
    <dbReference type="NCBI Taxonomy" id="418495"/>
    <lineage>
        <taxon>Bacteria</taxon>
        <taxon>Bacillati</taxon>
        <taxon>Actinomycetota</taxon>
        <taxon>Actinomycetes</taxon>
        <taxon>Pseudonocardiales</taxon>
        <taxon>Pseudonocardiaceae</taxon>
        <taxon>Saccharopolyspora</taxon>
    </lineage>
</organism>
<dbReference type="SUPFAM" id="SSF160904">
    <property type="entry name" value="Jann2411-like"/>
    <property type="match status" value="1"/>
</dbReference>
<evidence type="ECO:0000313" key="4">
    <source>
        <dbReference type="Proteomes" id="UP000199529"/>
    </source>
</evidence>
<gene>
    <name evidence="3" type="ORF">SAMN05216215_1005137</name>
</gene>
<dbReference type="RefSeq" id="WP_093262688.1">
    <property type="nucleotide sequence ID" value="NZ_FNOK01000005.1"/>
</dbReference>
<dbReference type="PANTHER" id="PTHR35525">
    <property type="entry name" value="BLL6575 PROTEIN"/>
    <property type="match status" value="1"/>
</dbReference>
<dbReference type="Pfam" id="PF11706">
    <property type="entry name" value="zf-CGNR"/>
    <property type="match status" value="1"/>
</dbReference>
<evidence type="ECO:0000259" key="2">
    <source>
        <dbReference type="Pfam" id="PF11706"/>
    </source>
</evidence>
<keyword evidence="4" id="KW-1185">Reference proteome</keyword>
<dbReference type="PANTHER" id="PTHR35525:SF3">
    <property type="entry name" value="BLL6575 PROTEIN"/>
    <property type="match status" value="1"/>
</dbReference>
<dbReference type="InterPro" id="IPR010852">
    <property type="entry name" value="ABATE"/>
</dbReference>
<accession>A0A1H2WEB9</accession>
<name>A0A1H2WEB9_9PSEU</name>
<dbReference type="Pfam" id="PF07336">
    <property type="entry name" value="ABATE"/>
    <property type="match status" value="1"/>
</dbReference>